<dbReference type="GO" id="GO:0003676">
    <property type="term" value="F:nucleic acid binding"/>
    <property type="evidence" value="ECO:0007669"/>
    <property type="project" value="InterPro"/>
</dbReference>
<dbReference type="PANTHER" id="PTHR47649:SF1">
    <property type="entry name" value="RIBONUCLEASE D"/>
    <property type="match status" value="1"/>
</dbReference>
<name>A0A1B8QCR6_9GAMM</name>
<comment type="caution">
    <text evidence="2">The sequence shown here is derived from an EMBL/GenBank/DDBJ whole genome shotgun (WGS) entry which is preliminary data.</text>
</comment>
<gene>
    <name evidence="2" type="ORF">A9308_06035</name>
</gene>
<evidence type="ECO:0000313" key="3">
    <source>
        <dbReference type="Proteomes" id="UP000092508"/>
    </source>
</evidence>
<dbReference type="InterPro" id="IPR002562">
    <property type="entry name" value="3'-5'_exonuclease_dom"/>
</dbReference>
<dbReference type="RefSeq" id="WP_067236354.1">
    <property type="nucleotide sequence ID" value="NZ_LZMZ01000013.1"/>
</dbReference>
<dbReference type="InterPro" id="IPR051086">
    <property type="entry name" value="RNase_D-like"/>
</dbReference>
<evidence type="ECO:0000259" key="1">
    <source>
        <dbReference type="PROSITE" id="PS50967"/>
    </source>
</evidence>
<dbReference type="STRING" id="34059.A9308_06035"/>
<dbReference type="SMART" id="SM00474">
    <property type="entry name" value="35EXOc"/>
    <property type="match status" value="1"/>
</dbReference>
<dbReference type="Pfam" id="PF01612">
    <property type="entry name" value="DNA_pol_A_exo1"/>
    <property type="match status" value="1"/>
</dbReference>
<dbReference type="PROSITE" id="PS50967">
    <property type="entry name" value="HRDC"/>
    <property type="match status" value="1"/>
</dbReference>
<proteinExistence type="predicted"/>
<reference evidence="2 3" key="1">
    <citation type="submission" date="2016-06" db="EMBL/GenBank/DDBJ databases">
        <title>Draft genome of Moraxella atlantae CCUG 66109.</title>
        <authorList>
            <person name="Salva-Serra F."/>
            <person name="Engstrom-Jakobsson H."/>
            <person name="Thorell K."/>
            <person name="Gonzales-Siles L."/>
            <person name="Karlsson R."/>
            <person name="Boulund F."/>
            <person name="Engstrand L."/>
            <person name="Kristiansson E."/>
            <person name="Moore E."/>
        </authorList>
    </citation>
    <scope>NUCLEOTIDE SEQUENCE [LARGE SCALE GENOMIC DNA]</scope>
    <source>
        <strain evidence="2 3">CCUG 66109</strain>
    </source>
</reference>
<dbReference type="OrthoDB" id="9800549at2"/>
<dbReference type="Gene3D" id="1.10.150.80">
    <property type="entry name" value="HRDC domain"/>
    <property type="match status" value="1"/>
</dbReference>
<organism evidence="2 3">
    <name type="scientific">Faucicola atlantae</name>
    <dbReference type="NCBI Taxonomy" id="34059"/>
    <lineage>
        <taxon>Bacteria</taxon>
        <taxon>Pseudomonadati</taxon>
        <taxon>Pseudomonadota</taxon>
        <taxon>Gammaproteobacteria</taxon>
        <taxon>Moraxellales</taxon>
        <taxon>Moraxellaceae</taxon>
        <taxon>Faucicola</taxon>
    </lineage>
</organism>
<dbReference type="EMBL" id="LZMZ01000013">
    <property type="protein sequence ID" value="OBX79079.1"/>
    <property type="molecule type" value="Genomic_DNA"/>
</dbReference>
<dbReference type="GO" id="GO:0006139">
    <property type="term" value="P:nucleobase-containing compound metabolic process"/>
    <property type="evidence" value="ECO:0007669"/>
    <property type="project" value="InterPro"/>
</dbReference>
<dbReference type="AlphaFoldDB" id="A0A1B8QCR6"/>
<dbReference type="SMART" id="SM00341">
    <property type="entry name" value="HRDC"/>
    <property type="match status" value="1"/>
</dbReference>
<dbReference type="Pfam" id="PF00570">
    <property type="entry name" value="HRDC"/>
    <property type="match status" value="1"/>
</dbReference>
<dbReference type="InterPro" id="IPR010997">
    <property type="entry name" value="HRDC-like_sf"/>
</dbReference>
<dbReference type="GO" id="GO:0000166">
    <property type="term" value="F:nucleotide binding"/>
    <property type="evidence" value="ECO:0007669"/>
    <property type="project" value="InterPro"/>
</dbReference>
<feature type="domain" description="HRDC" evidence="1">
    <location>
        <begin position="235"/>
        <end position="314"/>
    </location>
</feature>
<sequence>MSNNHVQTAPVLSPLTAAQRQQLVDLPSRWVTTQEQLFNLLDEIDTCEHIALDTEFIKRDTFYPILALVQVNTGKGVYLLDVPKLYMDEFWEVIRDVPTLVLHACGEDLGIYYLLSKLPPLDNVFDTQIALGFLVGESAWGYQRALAEVLGIHVDKGESQSDWLQRPLTFEQEQYAADDVRYLLALHDAIAEQLAARALLDYAREDCQSYAREVYDNINTADDALYLSVADFRDSPQQLALLQALCEWREELARSLNRPRTFILRPQTLREIVEKPPHSIKQLSFTSIKPNVIRQYGQEILALVAEVRQADPANYPATLPPPYRNLDNPTQKAVSQATREYAAKLGMDESVLMRKKWLSELYAQILANQTAQANAQHNPSNLAANLSPWLRGWRQAWAIATLVPILQTAVGQPADDASASD</sequence>
<dbReference type="Proteomes" id="UP000092508">
    <property type="component" value="Unassembled WGS sequence"/>
</dbReference>
<dbReference type="SUPFAM" id="SSF47819">
    <property type="entry name" value="HRDC-like"/>
    <property type="match status" value="2"/>
</dbReference>
<dbReference type="InterPro" id="IPR002121">
    <property type="entry name" value="HRDC_dom"/>
</dbReference>
<accession>A0A1B8QCR6</accession>
<protein>
    <submittedName>
        <fullName evidence="2">Ribonuclease D</fullName>
    </submittedName>
</protein>
<evidence type="ECO:0000313" key="2">
    <source>
        <dbReference type="EMBL" id="OBX79079.1"/>
    </source>
</evidence>
<dbReference type="SUPFAM" id="SSF53098">
    <property type="entry name" value="Ribonuclease H-like"/>
    <property type="match status" value="1"/>
</dbReference>
<dbReference type="InterPro" id="IPR036397">
    <property type="entry name" value="RNaseH_sf"/>
</dbReference>
<dbReference type="GO" id="GO:0008408">
    <property type="term" value="F:3'-5' exonuclease activity"/>
    <property type="evidence" value="ECO:0007669"/>
    <property type="project" value="InterPro"/>
</dbReference>
<dbReference type="InterPro" id="IPR044876">
    <property type="entry name" value="HRDC_dom_sf"/>
</dbReference>
<dbReference type="Gene3D" id="3.30.420.10">
    <property type="entry name" value="Ribonuclease H-like superfamily/Ribonuclease H"/>
    <property type="match status" value="1"/>
</dbReference>
<dbReference type="PANTHER" id="PTHR47649">
    <property type="entry name" value="RIBONUCLEASE D"/>
    <property type="match status" value="1"/>
</dbReference>
<dbReference type="CDD" id="cd06142">
    <property type="entry name" value="RNaseD_exo"/>
    <property type="match status" value="1"/>
</dbReference>
<dbReference type="InterPro" id="IPR012337">
    <property type="entry name" value="RNaseH-like_sf"/>
</dbReference>